<evidence type="ECO:0000313" key="4">
    <source>
        <dbReference type="Proteomes" id="UP000826656"/>
    </source>
</evidence>
<feature type="domain" description="Retrotransposon Copia-like N-terminal" evidence="2">
    <location>
        <begin position="34"/>
        <end position="80"/>
    </location>
</feature>
<dbReference type="EMBL" id="JAIVGD010000013">
    <property type="protein sequence ID" value="KAH0761990.1"/>
    <property type="molecule type" value="Genomic_DNA"/>
</dbReference>
<sequence>MDTEEVIPTAIAPIVVGQTAMGSIFYFSNTLFLHASDAPGMNLVNSTFDVRDYQGWMRFVLIALSAKNKLGFIDSSCVEPLNTTPTFSSWHKCNDMESTMLTLSCFRMRIREKFILIHNSQMKLGNQMQKPGHPGQSSQRSGGQFQHSGGQPQGQRPSANPQRNFTPQNPRKVRRKKYNPNMFKQGQTTPGAGTSSEINANDVAGASEHMCYKHTSFLNLVSLPAPVTINLPNSYRIKVTHTDSIAIFPTLIL</sequence>
<dbReference type="PANTHER" id="PTHR37610:SF6">
    <property type="entry name" value="GAG-POLYPEPTIDE OF LTR COPIA-TYPE-RELATED"/>
    <property type="match status" value="1"/>
</dbReference>
<feature type="compositionally biased region" description="Polar residues" evidence="1">
    <location>
        <begin position="182"/>
        <end position="199"/>
    </location>
</feature>
<evidence type="ECO:0000313" key="3">
    <source>
        <dbReference type="EMBL" id="KAH0761990.1"/>
    </source>
</evidence>
<keyword evidence="4" id="KW-1185">Reference proteome</keyword>
<evidence type="ECO:0000256" key="1">
    <source>
        <dbReference type="SAM" id="MobiDB-lite"/>
    </source>
</evidence>
<proteinExistence type="predicted"/>
<dbReference type="PANTHER" id="PTHR37610">
    <property type="entry name" value="CCHC-TYPE DOMAIN-CONTAINING PROTEIN"/>
    <property type="match status" value="1"/>
</dbReference>
<evidence type="ECO:0000259" key="2">
    <source>
        <dbReference type="Pfam" id="PF14244"/>
    </source>
</evidence>
<organism evidence="3 4">
    <name type="scientific">Solanum tuberosum</name>
    <name type="common">Potato</name>
    <dbReference type="NCBI Taxonomy" id="4113"/>
    <lineage>
        <taxon>Eukaryota</taxon>
        <taxon>Viridiplantae</taxon>
        <taxon>Streptophyta</taxon>
        <taxon>Embryophyta</taxon>
        <taxon>Tracheophyta</taxon>
        <taxon>Spermatophyta</taxon>
        <taxon>Magnoliopsida</taxon>
        <taxon>eudicotyledons</taxon>
        <taxon>Gunneridae</taxon>
        <taxon>Pentapetalae</taxon>
        <taxon>asterids</taxon>
        <taxon>lamiids</taxon>
        <taxon>Solanales</taxon>
        <taxon>Solanaceae</taxon>
        <taxon>Solanoideae</taxon>
        <taxon>Solaneae</taxon>
        <taxon>Solanum</taxon>
    </lineage>
</organism>
<feature type="compositionally biased region" description="Polar residues" evidence="1">
    <location>
        <begin position="156"/>
        <end position="169"/>
    </location>
</feature>
<protein>
    <recommendedName>
        <fullName evidence="2">Retrotransposon Copia-like N-terminal domain-containing protein</fullName>
    </recommendedName>
</protein>
<comment type="caution">
    <text evidence="3">The sequence shown here is derived from an EMBL/GenBank/DDBJ whole genome shotgun (WGS) entry which is preliminary data.</text>
</comment>
<reference evidence="3 4" key="1">
    <citation type="journal article" date="2021" name="bioRxiv">
        <title>Chromosome-scale and haplotype-resolved genome assembly of a tetraploid potato cultivar.</title>
        <authorList>
            <person name="Sun H."/>
            <person name="Jiao W.-B."/>
            <person name="Krause K."/>
            <person name="Campoy J.A."/>
            <person name="Goel M."/>
            <person name="Folz-Donahue K."/>
            <person name="Kukat C."/>
            <person name="Huettel B."/>
            <person name="Schneeberger K."/>
        </authorList>
    </citation>
    <scope>NUCLEOTIDE SEQUENCE [LARGE SCALE GENOMIC DNA]</scope>
    <source>
        <strain evidence="3">SolTubOtavaFocal</strain>
        <tissue evidence="3">Leaves</tissue>
    </source>
</reference>
<accession>A0ABQ7VD38</accession>
<feature type="compositionally biased region" description="Low complexity" evidence="1">
    <location>
        <begin position="131"/>
        <end position="155"/>
    </location>
</feature>
<name>A0ABQ7VD38_SOLTU</name>
<feature type="region of interest" description="Disordered" evidence="1">
    <location>
        <begin position="125"/>
        <end position="199"/>
    </location>
</feature>
<dbReference type="Pfam" id="PF14244">
    <property type="entry name" value="Retrotran_gag_3"/>
    <property type="match status" value="1"/>
</dbReference>
<gene>
    <name evidence="3" type="ORF">KY290_018063</name>
</gene>
<dbReference type="Proteomes" id="UP000826656">
    <property type="component" value="Unassembled WGS sequence"/>
</dbReference>
<dbReference type="InterPro" id="IPR029472">
    <property type="entry name" value="Copia-like_N"/>
</dbReference>